<name>A0ABM1F1P8_PRICU</name>
<reference evidence="2" key="1">
    <citation type="submission" date="2025-08" db="UniProtKB">
        <authorList>
            <consortium name="RefSeq"/>
        </authorList>
    </citation>
    <scope>IDENTIFICATION</scope>
</reference>
<dbReference type="GeneID" id="106818159"/>
<protein>
    <submittedName>
        <fullName evidence="2">Uncharacterized protein LOC106818159</fullName>
    </submittedName>
</protein>
<keyword evidence="1" id="KW-1185">Reference proteome</keyword>
<sequence length="123" mass="13717">MENARGEDEASVLSSGSKYNMSRSFMDMATSTQWSLVTGARITEAALMPSLRSAQSIPFYSVYDHASDYAELACYSSLLYKLLKFFESDFERKSKMHKRRVDTPRGVFGELHPCTTTCSSAGS</sequence>
<dbReference type="Proteomes" id="UP000695022">
    <property type="component" value="Unplaced"/>
</dbReference>
<evidence type="ECO:0000313" key="2">
    <source>
        <dbReference type="RefSeq" id="XP_014678369.1"/>
    </source>
</evidence>
<dbReference type="InterPro" id="IPR022083">
    <property type="entry name" value="KBP"/>
</dbReference>
<accession>A0ABM1F1P8</accession>
<gene>
    <name evidence="2" type="primary">LOC106818159</name>
</gene>
<evidence type="ECO:0000313" key="1">
    <source>
        <dbReference type="Proteomes" id="UP000695022"/>
    </source>
</evidence>
<organism evidence="1 2">
    <name type="scientific">Priapulus caudatus</name>
    <name type="common">Priapulid worm</name>
    <dbReference type="NCBI Taxonomy" id="37621"/>
    <lineage>
        <taxon>Eukaryota</taxon>
        <taxon>Metazoa</taxon>
        <taxon>Ecdysozoa</taxon>
        <taxon>Scalidophora</taxon>
        <taxon>Priapulida</taxon>
        <taxon>Priapulimorpha</taxon>
        <taxon>Priapulimorphida</taxon>
        <taxon>Priapulidae</taxon>
        <taxon>Priapulus</taxon>
    </lineage>
</organism>
<dbReference type="Pfam" id="PF12309">
    <property type="entry name" value="KBP_C"/>
    <property type="match status" value="1"/>
</dbReference>
<proteinExistence type="predicted"/>
<dbReference type="RefSeq" id="XP_014678369.1">
    <property type="nucleotide sequence ID" value="XM_014822883.1"/>
</dbReference>